<evidence type="ECO:0000256" key="1">
    <source>
        <dbReference type="SAM" id="SignalP"/>
    </source>
</evidence>
<reference evidence="3" key="1">
    <citation type="submission" date="2017-03" db="EMBL/GenBank/DDBJ databases">
        <title>Genomes of endolithic fungi from Antarctica.</title>
        <authorList>
            <person name="Coleine C."/>
            <person name="Masonjones S."/>
            <person name="Stajich J.E."/>
        </authorList>
    </citation>
    <scope>NUCLEOTIDE SEQUENCE [LARGE SCALE GENOMIC DNA]</scope>
    <source>
        <strain evidence="3">CCFEE 5527</strain>
    </source>
</reference>
<dbReference type="Proteomes" id="UP000192596">
    <property type="component" value="Unassembled WGS sequence"/>
</dbReference>
<dbReference type="OrthoDB" id="3907350at2759"/>
<dbReference type="InParanoid" id="A0A1V8THU9"/>
<accession>A0A1V8THU9</accession>
<organism evidence="2 3">
    <name type="scientific">Cryoendolithus antarcticus</name>
    <dbReference type="NCBI Taxonomy" id="1507870"/>
    <lineage>
        <taxon>Eukaryota</taxon>
        <taxon>Fungi</taxon>
        <taxon>Dikarya</taxon>
        <taxon>Ascomycota</taxon>
        <taxon>Pezizomycotina</taxon>
        <taxon>Dothideomycetes</taxon>
        <taxon>Dothideomycetidae</taxon>
        <taxon>Cladosporiales</taxon>
        <taxon>Cladosporiaceae</taxon>
        <taxon>Cryoendolithus</taxon>
    </lineage>
</organism>
<keyword evidence="3" id="KW-1185">Reference proteome</keyword>
<gene>
    <name evidence="2" type="ORF">B0A48_05208</name>
</gene>
<name>A0A1V8THU9_9PEZI</name>
<feature type="chain" id="PRO_5012822464" evidence="1">
    <location>
        <begin position="21"/>
        <end position="164"/>
    </location>
</feature>
<proteinExistence type="predicted"/>
<feature type="signal peptide" evidence="1">
    <location>
        <begin position="1"/>
        <end position="20"/>
    </location>
</feature>
<comment type="caution">
    <text evidence="2">The sequence shown here is derived from an EMBL/GenBank/DDBJ whole genome shotgun (WGS) entry which is preliminary data.</text>
</comment>
<evidence type="ECO:0000313" key="3">
    <source>
        <dbReference type="Proteomes" id="UP000192596"/>
    </source>
</evidence>
<protein>
    <submittedName>
        <fullName evidence="2">Uncharacterized protein</fullName>
    </submittedName>
</protein>
<sequence length="164" mass="18403">MPSLTTLLALLATLFLLASTTPVPTFEEVERRWAKGETEASIHAHHLRHATPSWPAHSHQHQHLHSHLRRRRTSADPPLAATTDSLTRAIHERRSNGQKRSDSVLLAKLNGFAARLLRSKGVEGFVGKGAGEMGERGDGESLEKLRKIRRRGREGVRYRFVERG</sequence>
<dbReference type="EMBL" id="NAJO01000007">
    <property type="protein sequence ID" value="OQO10953.1"/>
    <property type="molecule type" value="Genomic_DNA"/>
</dbReference>
<dbReference type="AlphaFoldDB" id="A0A1V8THU9"/>
<evidence type="ECO:0000313" key="2">
    <source>
        <dbReference type="EMBL" id="OQO10953.1"/>
    </source>
</evidence>
<keyword evidence="1" id="KW-0732">Signal</keyword>